<comment type="caution">
    <text evidence="1">The sequence shown here is derived from an EMBL/GenBank/DDBJ whole genome shotgun (WGS) entry which is preliminary data.</text>
</comment>
<reference evidence="1" key="1">
    <citation type="submission" date="2020-02" db="EMBL/GenBank/DDBJ databases">
        <authorList>
            <person name="Palmer J.M."/>
        </authorList>
    </citation>
    <scope>NUCLEOTIDE SEQUENCE</scope>
    <source>
        <strain evidence="1">EPUS1.4</strain>
        <tissue evidence="1">Thallus</tissue>
    </source>
</reference>
<accession>A0A8H7ASF6</accession>
<organism evidence="1 2">
    <name type="scientific">Endocarpon pusillum</name>
    <dbReference type="NCBI Taxonomy" id="364733"/>
    <lineage>
        <taxon>Eukaryota</taxon>
        <taxon>Fungi</taxon>
        <taxon>Dikarya</taxon>
        <taxon>Ascomycota</taxon>
        <taxon>Pezizomycotina</taxon>
        <taxon>Eurotiomycetes</taxon>
        <taxon>Chaetothyriomycetidae</taxon>
        <taxon>Verrucariales</taxon>
        <taxon>Verrucariaceae</taxon>
        <taxon>Endocarpon</taxon>
    </lineage>
</organism>
<name>A0A8H7ASF6_9EURO</name>
<dbReference type="Proteomes" id="UP000606974">
    <property type="component" value="Unassembled WGS sequence"/>
</dbReference>
<proteinExistence type="predicted"/>
<dbReference type="AlphaFoldDB" id="A0A8H7ASF6"/>
<evidence type="ECO:0000313" key="1">
    <source>
        <dbReference type="EMBL" id="KAF7512196.1"/>
    </source>
</evidence>
<dbReference type="OrthoDB" id="4161364at2759"/>
<protein>
    <submittedName>
        <fullName evidence="1">Uncharacterized protein</fullName>
    </submittedName>
</protein>
<gene>
    <name evidence="1" type="ORF">GJ744_002358</name>
</gene>
<sequence length="137" mass="15383">MAGGGDESGVEQMNQLLDYIRSNLKNIRCTWGKGSRQYASAVEMMEGALVENARRLRFEDAELDELMGRMELSDSKSNKEPAYFVLEAQDQLMDYHGEGSETRKSIPGTTKGFVLNIPNKKSLKILPVTPIMHTWSP</sequence>
<evidence type="ECO:0000313" key="2">
    <source>
        <dbReference type="Proteomes" id="UP000606974"/>
    </source>
</evidence>
<keyword evidence="2" id="KW-1185">Reference proteome</keyword>
<dbReference type="EMBL" id="JAACFV010000014">
    <property type="protein sequence ID" value="KAF7512196.1"/>
    <property type="molecule type" value="Genomic_DNA"/>
</dbReference>